<evidence type="ECO:0000256" key="1">
    <source>
        <dbReference type="SAM" id="Phobius"/>
    </source>
</evidence>
<evidence type="ECO:0000313" key="2">
    <source>
        <dbReference type="EMBL" id="MBB6479483.1"/>
    </source>
</evidence>
<dbReference type="AlphaFoldDB" id="A0A841R6M2"/>
<proteinExistence type="predicted"/>
<feature type="transmembrane region" description="Helical" evidence="1">
    <location>
        <begin position="6"/>
        <end position="24"/>
    </location>
</feature>
<reference evidence="2 3" key="1">
    <citation type="submission" date="2020-08" db="EMBL/GenBank/DDBJ databases">
        <title>Genomic Encyclopedia of Type Strains, Phase IV (KMG-IV): sequencing the most valuable type-strain genomes for metagenomic binning, comparative biology and taxonomic classification.</title>
        <authorList>
            <person name="Goeker M."/>
        </authorList>
    </citation>
    <scope>NUCLEOTIDE SEQUENCE [LARGE SCALE GENOMIC DNA]</scope>
    <source>
        <strain evidence="2 3">DSM 2461</strain>
    </source>
</reference>
<keyword evidence="1" id="KW-0472">Membrane</keyword>
<dbReference type="RefSeq" id="WP_184744755.1">
    <property type="nucleotide sequence ID" value="NZ_JACHGJ010000002.1"/>
</dbReference>
<keyword evidence="1" id="KW-0812">Transmembrane</keyword>
<accession>A0A841R6M2</accession>
<name>A0A841R6M2_9SPIO</name>
<comment type="caution">
    <text evidence="2">The sequence shown here is derived from an EMBL/GenBank/DDBJ whole genome shotgun (WGS) entry which is preliminary data.</text>
</comment>
<feature type="transmembrane region" description="Helical" evidence="1">
    <location>
        <begin position="173"/>
        <end position="193"/>
    </location>
</feature>
<gene>
    <name evidence="2" type="ORF">HNR50_001141</name>
</gene>
<feature type="transmembrane region" description="Helical" evidence="1">
    <location>
        <begin position="205"/>
        <end position="235"/>
    </location>
</feature>
<keyword evidence="1" id="KW-1133">Transmembrane helix</keyword>
<feature type="transmembrane region" description="Helical" evidence="1">
    <location>
        <begin position="343"/>
        <end position="369"/>
    </location>
</feature>
<dbReference type="EMBL" id="JACHGJ010000002">
    <property type="protein sequence ID" value="MBB6479483.1"/>
    <property type="molecule type" value="Genomic_DNA"/>
</dbReference>
<organism evidence="2 3">
    <name type="scientific">Spirochaeta isovalerica</name>
    <dbReference type="NCBI Taxonomy" id="150"/>
    <lineage>
        <taxon>Bacteria</taxon>
        <taxon>Pseudomonadati</taxon>
        <taxon>Spirochaetota</taxon>
        <taxon>Spirochaetia</taxon>
        <taxon>Spirochaetales</taxon>
        <taxon>Spirochaetaceae</taxon>
        <taxon>Spirochaeta</taxon>
    </lineage>
</organism>
<sequence>MPALYVLILIPLLFYIILPLIGAFRVRSVWRQFRLTMINASLFPICTYGEIIGDRKEGYFRFFGEIESIQSRKLLWVKNKNMTMTVKMEHCFVYLIPSEKKMNSQMPTKLSWNRVFSIAEGTAVYISGEVREEDGRLLFAGDRKNPLTVIIYDGEESSLLERSISCGRQKNEYWNFLTPWSIAIGGILSLVLLNMMIQANVPAEFLIGGILVAALPILPFLPPGLFFFFLYTAFWRRGRNCRADRDLIALPLRFEDRNIFAREYRHIRFGSGQPFMPVEPGYKVRGIHYPGKEKKTLWDHSLFGAEIQKESGSFIGRPLDPMKEFLLIEDEPRSLIMRSTAKAFLFEILAMTSILSALTINIWLIILIFQSL</sequence>
<keyword evidence="3" id="KW-1185">Reference proteome</keyword>
<protein>
    <submittedName>
        <fullName evidence="2">Uncharacterized protein</fullName>
    </submittedName>
</protein>
<dbReference type="Proteomes" id="UP000587760">
    <property type="component" value="Unassembled WGS sequence"/>
</dbReference>
<evidence type="ECO:0000313" key="3">
    <source>
        <dbReference type="Proteomes" id="UP000587760"/>
    </source>
</evidence>